<dbReference type="InterPro" id="IPR024185">
    <property type="entry name" value="FTHF_cligase-like_sf"/>
</dbReference>
<evidence type="ECO:0000256" key="5">
    <source>
        <dbReference type="RuleBase" id="RU361279"/>
    </source>
</evidence>
<dbReference type="GO" id="GO:0009396">
    <property type="term" value="P:folic acid-containing compound biosynthetic process"/>
    <property type="evidence" value="ECO:0007669"/>
    <property type="project" value="TreeGrafter"/>
</dbReference>
<evidence type="ECO:0000313" key="7">
    <source>
        <dbReference type="Proteomes" id="UP000381693"/>
    </source>
</evidence>
<dbReference type="GO" id="GO:0035999">
    <property type="term" value="P:tetrahydrofolate interconversion"/>
    <property type="evidence" value="ECO:0007669"/>
    <property type="project" value="TreeGrafter"/>
</dbReference>
<keyword evidence="3 4" id="KW-0067">ATP-binding</keyword>
<dbReference type="PIRSF" id="PIRSF006806">
    <property type="entry name" value="FTHF_cligase"/>
    <property type="match status" value="1"/>
</dbReference>
<feature type="binding site" evidence="4">
    <location>
        <begin position="137"/>
        <end position="145"/>
    </location>
    <ligand>
        <name>ATP</name>
        <dbReference type="ChEBI" id="CHEBI:30616"/>
    </ligand>
</feature>
<protein>
    <recommendedName>
        <fullName evidence="5">5-formyltetrahydrofolate cyclo-ligase</fullName>
        <ecNumber evidence="5">6.3.3.2</ecNumber>
    </recommendedName>
</protein>
<keyword evidence="5" id="KW-0479">Metal-binding</keyword>
<comment type="caution">
    <text evidence="6">The sequence shown here is derived from an EMBL/GenBank/DDBJ whole genome shotgun (WGS) entry which is preliminary data.</text>
</comment>
<organism evidence="6 7">
    <name type="scientific">Methylacidimicrobium cyclopophantes</name>
    <dbReference type="NCBI Taxonomy" id="1041766"/>
    <lineage>
        <taxon>Bacteria</taxon>
        <taxon>Pseudomonadati</taxon>
        <taxon>Verrucomicrobiota</taxon>
        <taxon>Methylacidimicrobium</taxon>
    </lineage>
</organism>
<evidence type="ECO:0000256" key="1">
    <source>
        <dbReference type="ARBA" id="ARBA00010638"/>
    </source>
</evidence>
<feature type="binding site" evidence="4">
    <location>
        <begin position="9"/>
        <end position="13"/>
    </location>
    <ligand>
        <name>ATP</name>
        <dbReference type="ChEBI" id="CHEBI:30616"/>
    </ligand>
</feature>
<keyword evidence="7" id="KW-1185">Reference proteome</keyword>
<comment type="cofactor">
    <cofactor evidence="5">
        <name>Mg(2+)</name>
        <dbReference type="ChEBI" id="CHEBI:18420"/>
    </cofactor>
</comment>
<dbReference type="Proteomes" id="UP000381693">
    <property type="component" value="Unassembled WGS sequence"/>
</dbReference>
<dbReference type="SUPFAM" id="SSF100950">
    <property type="entry name" value="NagB/RpiA/CoA transferase-like"/>
    <property type="match status" value="1"/>
</dbReference>
<dbReference type="AlphaFoldDB" id="A0A5E6MGX6"/>
<dbReference type="PANTHER" id="PTHR23407:SF1">
    <property type="entry name" value="5-FORMYLTETRAHYDROFOLATE CYCLO-LIGASE"/>
    <property type="match status" value="1"/>
</dbReference>
<keyword evidence="6" id="KW-0436">Ligase</keyword>
<dbReference type="GO" id="GO:0005524">
    <property type="term" value="F:ATP binding"/>
    <property type="evidence" value="ECO:0007669"/>
    <property type="project" value="UniProtKB-KW"/>
</dbReference>
<dbReference type="EMBL" id="CABFUZ020000263">
    <property type="protein sequence ID" value="VVM08544.1"/>
    <property type="molecule type" value="Genomic_DNA"/>
</dbReference>
<dbReference type="Pfam" id="PF01812">
    <property type="entry name" value="5-FTHF_cyc-lig"/>
    <property type="match status" value="1"/>
</dbReference>
<name>A0A5E6MGX6_9BACT</name>
<dbReference type="GO" id="GO:0030272">
    <property type="term" value="F:5-formyltetrahydrofolate cyclo-ligase activity"/>
    <property type="evidence" value="ECO:0007669"/>
    <property type="project" value="UniProtKB-EC"/>
</dbReference>
<dbReference type="Gene3D" id="3.40.50.10420">
    <property type="entry name" value="NagB/RpiA/CoA transferase-like"/>
    <property type="match status" value="1"/>
</dbReference>
<keyword evidence="5" id="KW-0460">Magnesium</keyword>
<sequence>MIRTSLTEKEEQRRILRKRLAERSEDERKAASRLLAERLVLLPEWQAARRVGLFASLPSEPNTDLLFERARQEGKRVFYPWFRGENRSLGFAEVEALEALHPGPLRFREPVAVEVGEEIEVDLLLIPGLGFDRSGMRLGRGGGSYDRTLAELRPDVVRAGLFFSWQELPRVAVEVHDRGMDIVVTEKELTRVGRRE</sequence>
<gene>
    <name evidence="6" type="primary">MTHFS</name>
    <name evidence="6" type="ORF">MAMC_02260</name>
</gene>
<accession>A0A5E6MGX6</accession>
<evidence type="ECO:0000256" key="2">
    <source>
        <dbReference type="ARBA" id="ARBA00022741"/>
    </source>
</evidence>
<dbReference type="OrthoDB" id="9801938at2"/>
<dbReference type="EC" id="6.3.3.2" evidence="5"/>
<dbReference type="RefSeq" id="WP_142526128.1">
    <property type="nucleotide sequence ID" value="NZ_CABFUZ020000263.1"/>
</dbReference>
<feature type="binding site" evidence="4">
    <location>
        <position position="60"/>
    </location>
    <ligand>
        <name>substrate</name>
    </ligand>
</feature>
<keyword evidence="2 4" id="KW-0547">Nucleotide-binding</keyword>
<proteinExistence type="inferred from homology"/>
<dbReference type="InterPro" id="IPR037171">
    <property type="entry name" value="NagB/RpiA_transferase-like"/>
</dbReference>
<comment type="similarity">
    <text evidence="1 5">Belongs to the 5-formyltetrahydrofolate cyclo-ligase family.</text>
</comment>
<dbReference type="InterPro" id="IPR002698">
    <property type="entry name" value="FTHF_cligase"/>
</dbReference>
<reference evidence="6" key="1">
    <citation type="submission" date="2019-09" db="EMBL/GenBank/DDBJ databases">
        <authorList>
            <person name="Cremers G."/>
        </authorList>
    </citation>
    <scope>NUCLEOTIDE SEQUENCE [LARGE SCALE GENOMIC DNA]</scope>
    <source>
        <strain evidence="6">3B</strain>
    </source>
</reference>
<evidence type="ECO:0000256" key="3">
    <source>
        <dbReference type="ARBA" id="ARBA00022840"/>
    </source>
</evidence>
<dbReference type="GO" id="GO:0046872">
    <property type="term" value="F:metal ion binding"/>
    <property type="evidence" value="ECO:0007669"/>
    <property type="project" value="UniProtKB-KW"/>
</dbReference>
<dbReference type="PANTHER" id="PTHR23407">
    <property type="entry name" value="ATPASE INHIBITOR/5-FORMYLTETRAHYDROFOLATE CYCLO-LIGASE"/>
    <property type="match status" value="1"/>
</dbReference>
<evidence type="ECO:0000313" key="6">
    <source>
        <dbReference type="EMBL" id="VVM08544.1"/>
    </source>
</evidence>
<dbReference type="NCBIfam" id="TIGR02727">
    <property type="entry name" value="MTHFS_bact"/>
    <property type="match status" value="1"/>
</dbReference>
<comment type="catalytic activity">
    <reaction evidence="5">
        <text>(6S)-5-formyl-5,6,7,8-tetrahydrofolate + ATP = (6R)-5,10-methenyltetrahydrofolate + ADP + phosphate</text>
        <dbReference type="Rhea" id="RHEA:10488"/>
        <dbReference type="ChEBI" id="CHEBI:30616"/>
        <dbReference type="ChEBI" id="CHEBI:43474"/>
        <dbReference type="ChEBI" id="CHEBI:57455"/>
        <dbReference type="ChEBI" id="CHEBI:57457"/>
        <dbReference type="ChEBI" id="CHEBI:456216"/>
        <dbReference type="EC" id="6.3.3.2"/>
    </reaction>
</comment>
<evidence type="ECO:0000256" key="4">
    <source>
        <dbReference type="PIRSR" id="PIRSR006806-1"/>
    </source>
</evidence>